<dbReference type="InterPro" id="IPR022700">
    <property type="entry name" value="CLIP"/>
</dbReference>
<dbReference type="OrthoDB" id="9028152at2759"/>
<feature type="domain" description="Clip" evidence="15">
    <location>
        <begin position="29"/>
        <end position="79"/>
    </location>
</feature>
<evidence type="ECO:0000256" key="8">
    <source>
        <dbReference type="ARBA" id="ARBA00023157"/>
    </source>
</evidence>
<dbReference type="SMART" id="SM00680">
    <property type="entry name" value="CLIP"/>
    <property type="match status" value="2"/>
</dbReference>
<dbReference type="Gene3D" id="3.30.1640.30">
    <property type="match status" value="2"/>
</dbReference>
<dbReference type="SUPFAM" id="SSF50494">
    <property type="entry name" value="Trypsin-like serine proteases"/>
    <property type="match status" value="2"/>
</dbReference>
<keyword evidence="16" id="KW-1185">Reference proteome</keyword>
<dbReference type="PROSITE" id="PS50240">
    <property type="entry name" value="TRYPSIN_DOM"/>
    <property type="match status" value="2"/>
</dbReference>
<evidence type="ECO:0000259" key="14">
    <source>
        <dbReference type="PROSITE" id="PS50240"/>
    </source>
</evidence>
<gene>
    <name evidence="17" type="primary">LOC106745987</name>
</gene>
<dbReference type="PROSITE" id="PS51888">
    <property type="entry name" value="CLIP"/>
    <property type="match status" value="2"/>
</dbReference>
<dbReference type="FunFam" id="2.40.10.10:FF:000084">
    <property type="entry name" value="Serine protease easter"/>
    <property type="match status" value="1"/>
</dbReference>
<evidence type="ECO:0000256" key="9">
    <source>
        <dbReference type="ARBA" id="ARBA00023180"/>
    </source>
</evidence>
<dbReference type="Gene3D" id="2.40.10.10">
    <property type="entry name" value="Trypsin-like serine proteases"/>
    <property type="match status" value="4"/>
</dbReference>
<dbReference type="InterPro" id="IPR001254">
    <property type="entry name" value="Trypsin_dom"/>
</dbReference>
<dbReference type="SMART" id="SM00020">
    <property type="entry name" value="Tryp_SPc"/>
    <property type="match status" value="2"/>
</dbReference>
<dbReference type="FunFam" id="2.40.10.10:FF:000078">
    <property type="entry name" value="Serine protease H137"/>
    <property type="match status" value="1"/>
</dbReference>
<dbReference type="CDD" id="cd00190">
    <property type="entry name" value="Tryp_SPc"/>
    <property type="match status" value="2"/>
</dbReference>
<keyword evidence="5 11" id="KW-0720">Serine protease</keyword>
<feature type="domain" description="Clip" evidence="15">
    <location>
        <begin position="441"/>
        <end position="496"/>
    </location>
</feature>
<evidence type="ECO:0000256" key="1">
    <source>
        <dbReference type="ARBA" id="ARBA00022670"/>
    </source>
</evidence>
<dbReference type="GO" id="GO:0004252">
    <property type="term" value="F:serine-type endopeptidase activity"/>
    <property type="evidence" value="ECO:0007669"/>
    <property type="project" value="InterPro"/>
</dbReference>
<evidence type="ECO:0000313" key="16">
    <source>
        <dbReference type="Proteomes" id="UP000515204"/>
    </source>
</evidence>
<comment type="similarity">
    <text evidence="10">Belongs to the peptidase S1 family. CLIP subfamily.</text>
</comment>
<name>A0A6P3XGJ6_DINQU</name>
<dbReference type="FunFam" id="2.40.10.10:FF:000028">
    <property type="entry name" value="Serine protease easter"/>
    <property type="match status" value="2"/>
</dbReference>
<keyword evidence="4 11" id="KW-0378">Hydrolase</keyword>
<dbReference type="GO" id="GO:0046872">
    <property type="term" value="F:metal ion binding"/>
    <property type="evidence" value="ECO:0007669"/>
    <property type="project" value="UniProtKB-KW"/>
</dbReference>
<sequence length="814" mass="89890">MSRSTFLLIFKFLALLVVNIDAQYQRRQYCEADGQQGTCIIARDCQMVATLLQQSREQAIYYLRRNHCGFEGSNPLVCCISGGNTVNTRPDDTRTNPGTNPNPDSLPSPQDGDGSTIDLNDNPYLPNPCGRDLSRRLLGGEKTDLDEFPWMALLEYQKPNGKTTACGGVLISKRYILTAAHCIKGKDLPVTWRLVSVRLGEYDTDTERDCIKDGEFSVTCADDTVTVGVEEQIAHEDYLPTSRDQRNDIALLRLSRDVTFTTYIKPICLPTNTTVSNKLVVAGWGKTEVLSASNIKLKLELPLTNKQQCDQTYSAAGVRLGFGQICAGGKRGKDSCRGDSGGPLMAVERLTDGTGRWTAMGVVSFGPSPCGMEGWPGVYTKVADFVPWILSKLRASDAECDYCFLREYLFEIAEKLRAVIPEIAMTSIGLLFLFLVLRVISAQNTCADRRAECINIRRCQRVIDILKGPRPLPQETLDTLRNSQCGFEGNDPKVCCISQSATSTEAAIPTPETTTETLVQTEDVSPPPDVTNHANLRLLDHQTCGPMPMDRVIGGNKTRIFEYPWMALIAYDTGRGTEFRCGGTIISQRYILTAAHCVTMLPDNLSLIGVRVGDHDISKERDCDRDINGLEIVCSEKYQDFGIESVHSHSEYNRTKLQNDIALIRLNRTVDFRPYSVRPICLPFGTATALAQKKATVTGWGATEFGPRSESLLQALLPIMTNEDCAKAFSNSVSIWYKQMCAGGLTMVDSCMGDSGGPLQAPAIYNAPGIRNKIRFVQYGVVSYGLKQCGTTNVPGVYTRVAYYMDWILNIITD</sequence>
<evidence type="ECO:0000256" key="4">
    <source>
        <dbReference type="ARBA" id="ARBA00022801"/>
    </source>
</evidence>
<dbReference type="PROSITE" id="PS00134">
    <property type="entry name" value="TRYPSIN_HIS"/>
    <property type="match status" value="2"/>
</dbReference>
<keyword evidence="7" id="KW-0865">Zymogen</keyword>
<keyword evidence="9" id="KW-0325">Glycoprotein</keyword>
<keyword evidence="3 13" id="KW-0732">Signal</keyword>
<proteinExistence type="inferred from homology"/>
<evidence type="ECO:0000256" key="3">
    <source>
        <dbReference type="ARBA" id="ARBA00022729"/>
    </source>
</evidence>
<feature type="domain" description="Peptidase S1" evidence="14">
    <location>
        <begin position="137"/>
        <end position="394"/>
    </location>
</feature>
<dbReference type="InterPro" id="IPR033116">
    <property type="entry name" value="TRYPSIN_SER"/>
</dbReference>
<evidence type="ECO:0000256" key="11">
    <source>
        <dbReference type="RuleBase" id="RU363034"/>
    </source>
</evidence>
<evidence type="ECO:0000313" key="17">
    <source>
        <dbReference type="RefSeq" id="XP_014477561.1"/>
    </source>
</evidence>
<dbReference type="RefSeq" id="XP_014477561.1">
    <property type="nucleotide sequence ID" value="XM_014622075.1"/>
</dbReference>
<feature type="signal peptide" evidence="13">
    <location>
        <begin position="1"/>
        <end position="22"/>
    </location>
</feature>
<organism evidence="16 17">
    <name type="scientific">Dinoponera quadriceps</name>
    <name type="common">South American ant</name>
    <dbReference type="NCBI Taxonomy" id="609295"/>
    <lineage>
        <taxon>Eukaryota</taxon>
        <taxon>Metazoa</taxon>
        <taxon>Ecdysozoa</taxon>
        <taxon>Arthropoda</taxon>
        <taxon>Hexapoda</taxon>
        <taxon>Insecta</taxon>
        <taxon>Pterygota</taxon>
        <taxon>Neoptera</taxon>
        <taxon>Endopterygota</taxon>
        <taxon>Hymenoptera</taxon>
        <taxon>Apocrita</taxon>
        <taxon>Aculeata</taxon>
        <taxon>Formicoidea</taxon>
        <taxon>Formicidae</taxon>
        <taxon>Ponerinae</taxon>
        <taxon>Ponerini</taxon>
        <taxon>Dinoponera</taxon>
    </lineage>
</organism>
<keyword evidence="8" id="KW-1015">Disulfide bond</keyword>
<dbReference type="Pfam" id="PF12032">
    <property type="entry name" value="CLIP"/>
    <property type="match status" value="2"/>
</dbReference>
<evidence type="ECO:0000256" key="5">
    <source>
        <dbReference type="ARBA" id="ARBA00022825"/>
    </source>
</evidence>
<dbReference type="InterPro" id="IPR001314">
    <property type="entry name" value="Peptidase_S1A"/>
</dbReference>
<dbReference type="InterPro" id="IPR009003">
    <property type="entry name" value="Peptidase_S1_PA"/>
</dbReference>
<evidence type="ECO:0000256" key="13">
    <source>
        <dbReference type="SAM" id="SignalP"/>
    </source>
</evidence>
<accession>A0A6P3XGJ6</accession>
<evidence type="ECO:0000256" key="2">
    <source>
        <dbReference type="ARBA" id="ARBA00022723"/>
    </source>
</evidence>
<dbReference type="PANTHER" id="PTHR24256">
    <property type="entry name" value="TRYPTASE-RELATED"/>
    <property type="match status" value="1"/>
</dbReference>
<reference evidence="17" key="1">
    <citation type="submission" date="2025-08" db="UniProtKB">
        <authorList>
            <consortium name="RefSeq"/>
        </authorList>
    </citation>
    <scope>IDENTIFICATION</scope>
</reference>
<protein>
    <submittedName>
        <fullName evidence="17">Uncharacterized protein LOC106745987</fullName>
    </submittedName>
</protein>
<dbReference type="AlphaFoldDB" id="A0A6P3XGJ6"/>
<dbReference type="PRINTS" id="PR00722">
    <property type="entry name" value="CHYMOTRYPSIN"/>
</dbReference>
<keyword evidence="6" id="KW-0106">Calcium</keyword>
<dbReference type="GO" id="GO:0006508">
    <property type="term" value="P:proteolysis"/>
    <property type="evidence" value="ECO:0007669"/>
    <property type="project" value="UniProtKB-KW"/>
</dbReference>
<dbReference type="Proteomes" id="UP000515204">
    <property type="component" value="Unplaced"/>
</dbReference>
<dbReference type="Pfam" id="PF00089">
    <property type="entry name" value="Trypsin"/>
    <property type="match status" value="2"/>
</dbReference>
<evidence type="ECO:0000256" key="12">
    <source>
        <dbReference type="SAM" id="MobiDB-lite"/>
    </source>
</evidence>
<dbReference type="GO" id="GO:0051604">
    <property type="term" value="P:protein maturation"/>
    <property type="evidence" value="ECO:0007669"/>
    <property type="project" value="UniProtKB-ARBA"/>
</dbReference>
<evidence type="ECO:0000256" key="10">
    <source>
        <dbReference type="ARBA" id="ARBA00024195"/>
    </source>
</evidence>
<evidence type="ECO:0000259" key="15">
    <source>
        <dbReference type="PROSITE" id="PS51888"/>
    </source>
</evidence>
<evidence type="ECO:0000256" key="7">
    <source>
        <dbReference type="ARBA" id="ARBA00023145"/>
    </source>
</evidence>
<dbReference type="InterPro" id="IPR018114">
    <property type="entry name" value="TRYPSIN_HIS"/>
</dbReference>
<dbReference type="GeneID" id="106745987"/>
<feature type="region of interest" description="Disordered" evidence="12">
    <location>
        <begin position="88"/>
        <end position="127"/>
    </location>
</feature>
<dbReference type="InterPro" id="IPR043504">
    <property type="entry name" value="Peptidase_S1_PA_chymotrypsin"/>
</dbReference>
<dbReference type="InterPro" id="IPR051487">
    <property type="entry name" value="Ser/Thr_Proteases_Immune/Dev"/>
</dbReference>
<dbReference type="PROSITE" id="PS00135">
    <property type="entry name" value="TRYPSIN_SER"/>
    <property type="match status" value="2"/>
</dbReference>
<feature type="chain" id="PRO_5028460835" evidence="13">
    <location>
        <begin position="23"/>
        <end position="814"/>
    </location>
</feature>
<evidence type="ECO:0000256" key="6">
    <source>
        <dbReference type="ARBA" id="ARBA00022837"/>
    </source>
</evidence>
<feature type="compositionally biased region" description="Polar residues" evidence="12">
    <location>
        <begin position="95"/>
        <end position="108"/>
    </location>
</feature>
<dbReference type="KEGG" id="dqu:106745987"/>
<keyword evidence="1 11" id="KW-0645">Protease</keyword>
<keyword evidence="2" id="KW-0479">Metal-binding</keyword>
<dbReference type="InterPro" id="IPR038565">
    <property type="entry name" value="CLIP_sf"/>
</dbReference>
<feature type="domain" description="Peptidase S1" evidence="14">
    <location>
        <begin position="552"/>
        <end position="813"/>
    </location>
</feature>